<evidence type="ECO:0000256" key="1">
    <source>
        <dbReference type="SAM" id="Phobius"/>
    </source>
</evidence>
<evidence type="ECO:0000313" key="3">
    <source>
        <dbReference type="Proteomes" id="UP000004509"/>
    </source>
</evidence>
<comment type="caution">
    <text evidence="2">The sequence shown here is derived from an EMBL/GenBank/DDBJ whole genome shotgun (WGS) entry which is preliminary data.</text>
</comment>
<accession>C8PN39</accession>
<protein>
    <submittedName>
        <fullName evidence="2">Uncharacterized protein</fullName>
    </submittedName>
</protein>
<dbReference type="GeneID" id="301461188"/>
<dbReference type="Proteomes" id="UP000004509">
    <property type="component" value="Unassembled WGS sequence"/>
</dbReference>
<evidence type="ECO:0000313" key="2">
    <source>
        <dbReference type="EMBL" id="EEV21182.1"/>
    </source>
</evidence>
<dbReference type="EMBL" id="ACYH01000012">
    <property type="protein sequence ID" value="EEV21182.1"/>
    <property type="molecule type" value="Genomic_DNA"/>
</dbReference>
<name>C8PN39_9SPIR</name>
<feature type="transmembrane region" description="Helical" evidence="1">
    <location>
        <begin position="7"/>
        <end position="29"/>
    </location>
</feature>
<keyword evidence="1" id="KW-1133">Transmembrane helix</keyword>
<keyword evidence="1" id="KW-0812">Transmembrane</keyword>
<proteinExistence type="predicted"/>
<dbReference type="RefSeq" id="WP_006187953.1">
    <property type="nucleotide sequence ID" value="NZ_ACYH01000012.1"/>
</dbReference>
<dbReference type="AlphaFoldDB" id="C8PN39"/>
<sequence length="60" mass="6464">MSETTKKLCGLSLIIVSIFLLLAGLYLPATVAPPWMMRILDAAGLLFLIGGLIAYKVLKT</sequence>
<dbReference type="STRING" id="596324.TREVI0001_1543"/>
<organism evidence="2 3">
    <name type="scientific">Treponema vincentii ATCC 35580</name>
    <dbReference type="NCBI Taxonomy" id="596324"/>
    <lineage>
        <taxon>Bacteria</taxon>
        <taxon>Pseudomonadati</taxon>
        <taxon>Spirochaetota</taxon>
        <taxon>Spirochaetia</taxon>
        <taxon>Spirochaetales</taxon>
        <taxon>Treponemataceae</taxon>
        <taxon>Treponema</taxon>
    </lineage>
</organism>
<reference evidence="2 3" key="1">
    <citation type="submission" date="2009-07" db="EMBL/GenBank/DDBJ databases">
        <authorList>
            <person name="Madupu R."/>
            <person name="Sebastian Y."/>
            <person name="Durkin A.S."/>
            <person name="Torralba M."/>
            <person name="Methe B."/>
            <person name="Sutton G.G."/>
            <person name="Strausberg R.L."/>
            <person name="Nelson K.E."/>
        </authorList>
    </citation>
    <scope>NUCLEOTIDE SEQUENCE [LARGE SCALE GENOMIC DNA]</scope>
    <source>
        <strain evidence="2 3">ATCC 35580</strain>
    </source>
</reference>
<gene>
    <name evidence="2" type="ORF">TREVI0001_1543</name>
</gene>
<keyword evidence="1" id="KW-0472">Membrane</keyword>
<feature type="transmembrane region" description="Helical" evidence="1">
    <location>
        <begin position="35"/>
        <end position="58"/>
    </location>
</feature>